<accession>A0A974GZ55</accession>
<evidence type="ECO:0000313" key="1">
    <source>
        <dbReference type="EMBL" id="OCT56209.1"/>
    </source>
</evidence>
<organism evidence="1">
    <name type="scientific">Xenopus laevis</name>
    <name type="common">African clawed frog</name>
    <dbReference type="NCBI Taxonomy" id="8355"/>
    <lineage>
        <taxon>Eukaryota</taxon>
        <taxon>Metazoa</taxon>
        <taxon>Chordata</taxon>
        <taxon>Craniata</taxon>
        <taxon>Vertebrata</taxon>
        <taxon>Euteleostomi</taxon>
        <taxon>Amphibia</taxon>
        <taxon>Batrachia</taxon>
        <taxon>Anura</taxon>
        <taxon>Pipoidea</taxon>
        <taxon>Pipidae</taxon>
        <taxon>Xenopodinae</taxon>
        <taxon>Xenopus</taxon>
        <taxon>Xenopus</taxon>
    </lineage>
</organism>
<dbReference type="AlphaFoldDB" id="A0A974GZ55"/>
<name>A0A974GZ55_XENLA</name>
<gene>
    <name evidence="1" type="ORF">XELAEV_18000493mg</name>
</gene>
<dbReference type="Proteomes" id="UP000694892">
    <property type="component" value="Unassembled WGS sequence"/>
</dbReference>
<dbReference type="EMBL" id="KV467350">
    <property type="protein sequence ID" value="OCT56209.1"/>
    <property type="molecule type" value="Genomic_DNA"/>
</dbReference>
<sequence length="82" mass="9210">MCRESVAASGDKYSTIPPHCMWESSYEPRMIPERISQDHGEHWAKMAQAVPSHFNKVHPILTCKDCKLPGQKKKSRGAAQSS</sequence>
<protein>
    <submittedName>
        <fullName evidence="1">Uncharacterized protein</fullName>
    </submittedName>
</protein>
<reference evidence="1" key="1">
    <citation type="submission" date="2016-05" db="EMBL/GenBank/DDBJ databases">
        <title>WGS assembly of Xenopus laevis.</title>
        <authorList>
            <person name="Session A."/>
            <person name="Uno Y."/>
            <person name="Kwon T."/>
            <person name="Chapman J."/>
            <person name="Toyoda A."/>
            <person name="Takahashi S."/>
            <person name="Fukui A."/>
            <person name="Hikosaka A."/>
            <person name="Putnam N."/>
            <person name="Stites J."/>
            <person name="Van Heeringen S."/>
            <person name="Quigley I."/>
            <person name="Heinz S."/>
            <person name="Hellsten U."/>
            <person name="Lyons J."/>
            <person name="Suzuki A."/>
            <person name="Kondo M."/>
            <person name="Ogino H."/>
            <person name="Ochi H."/>
            <person name="Bogdanovic O."/>
            <person name="Lister R."/>
            <person name="Georgiou G."/>
            <person name="Paranjpe S."/>
            <person name="Van Kruijsbergen I."/>
            <person name="Mozaffari S."/>
            <person name="Shu S."/>
            <person name="Schmutz J."/>
            <person name="Jenkins J."/>
            <person name="Grimwood J."/>
            <person name="Carlson J."/>
            <person name="Mitros T."/>
            <person name="Simakov O."/>
            <person name="Heald R."/>
            <person name="Miller K."/>
            <person name="Haudenschild C."/>
            <person name="Kuroki Y."/>
            <person name="Tanaka T."/>
            <person name="Michiue T."/>
            <person name="Watanabe M."/>
            <person name="Kinoshita T."/>
            <person name="Ohta Y."/>
            <person name="Mawaribuchi S."/>
            <person name="Suzuki Y."/>
            <person name="Haramoto Y."/>
            <person name="Yamamoto T."/>
            <person name="Takagi C."/>
            <person name="Kitzman J."/>
            <person name="Shendure J."/>
            <person name="Nakayama T."/>
            <person name="Izutsu Y."/>
            <person name="Robert J."/>
            <person name="Dichmann D."/>
            <person name="Flajnik M."/>
            <person name="Houston D."/>
            <person name="Marcotte E."/>
            <person name="Wallingford J."/>
            <person name="Ito Y."/>
            <person name="Asashima M."/>
            <person name="Ueno N."/>
            <person name="Matsuda Y."/>
            <person name="Jan Veenstra G."/>
            <person name="Fujiyama A."/>
            <person name="Harland R."/>
            <person name="Taira M."/>
            <person name="Rokhsar D.S."/>
        </authorList>
    </citation>
    <scope>NUCLEOTIDE SEQUENCE</scope>
    <source>
        <strain evidence="1">J</strain>
        <tissue evidence="1">Blood</tissue>
    </source>
</reference>
<proteinExistence type="predicted"/>